<feature type="coiled-coil region" evidence="1">
    <location>
        <begin position="19"/>
        <end position="155"/>
    </location>
</feature>
<evidence type="ECO:0000313" key="3">
    <source>
        <dbReference type="EMBL" id="CAD2206238.1"/>
    </source>
</evidence>
<feature type="region of interest" description="Disordered" evidence="2">
    <location>
        <begin position="510"/>
        <end position="541"/>
    </location>
</feature>
<feature type="region of interest" description="Disordered" evidence="2">
    <location>
        <begin position="264"/>
        <end position="495"/>
    </location>
</feature>
<feature type="compositionally biased region" description="Basic and acidic residues" evidence="2">
    <location>
        <begin position="345"/>
        <end position="407"/>
    </location>
</feature>
<feature type="compositionally biased region" description="Basic and acidic residues" evidence="2">
    <location>
        <begin position="325"/>
        <end position="337"/>
    </location>
</feature>
<proteinExistence type="predicted"/>
<evidence type="ECO:0000313" key="4">
    <source>
        <dbReference type="Proteomes" id="UP000580250"/>
    </source>
</evidence>
<accession>A0A6V7Y3Y3</accession>
<protein>
    <submittedName>
        <fullName evidence="3">Uncharacterized protein</fullName>
    </submittedName>
</protein>
<feature type="compositionally biased region" description="Basic and acidic residues" evidence="2">
    <location>
        <begin position="264"/>
        <end position="287"/>
    </location>
</feature>
<feature type="compositionally biased region" description="Polar residues" evidence="2">
    <location>
        <begin position="429"/>
        <end position="442"/>
    </location>
</feature>
<name>A0A6V7Y3Y3_MELEN</name>
<comment type="caution">
    <text evidence="3">The sequence shown here is derived from an EMBL/GenBank/DDBJ whole genome shotgun (WGS) entry which is preliminary data.</text>
</comment>
<sequence length="541" mass="63594">MSSQYEITLDLWKQEREKNKKLLEENQAMKLSMSKLQEMEQLKLAKEENKKMKARMDLMQKKYQEKLKELHEKLKDLHENPLSSELVTNYRRVSNLFELEKDKAKKLEEEKEAMKSSLPHLYQFQLEAKREKEENKQLKAEMNTMKIKLDQLQSLVDWQDRREMYGLEIFQPKIHQLPDRNMEMEEDSFMLEPLNDSVVKLQEEQPKLQQEQPRKVSTFSLLFDGSPEDLAEPEVFRMRDKKKVVDEHIVEERLIKKVRFVDEKEQKEKEVSTTTKEKEGNAKEKESIPVNKPLQKELNMPSKVPAAPIITISSPLEQQNISTTKEAKERGRTDIKIKPANQQSDKNDDGENRKEKPKKRVADEHIVNERHAIRKIRFVDDKNEEEKDVSTTTKEKEGNAKEKESIPVKKPLQKELNMPSKVPAAPIITISSPLEQQNISTTKEAKERGRTDIKIKPANQQSDKNDGKIQKETPKDNKRAKGEHVSTSEKKKRRSFTAYIEKLINEGCPNAEIEKLKNAEKKRREEVWKAKKEEKNKKRRN</sequence>
<gene>
    <name evidence="3" type="ORF">MENT_LOCUS60104</name>
</gene>
<feature type="compositionally biased region" description="Basic and acidic residues" evidence="2">
    <location>
        <begin position="512"/>
        <end position="541"/>
    </location>
</feature>
<dbReference type="AlphaFoldDB" id="A0A6V7Y3Y3"/>
<evidence type="ECO:0000256" key="1">
    <source>
        <dbReference type="SAM" id="Coils"/>
    </source>
</evidence>
<keyword evidence="1" id="KW-0175">Coiled coil</keyword>
<organism evidence="3 4">
    <name type="scientific">Meloidogyne enterolobii</name>
    <name type="common">Root-knot nematode worm</name>
    <name type="synonym">Meloidogyne mayaguensis</name>
    <dbReference type="NCBI Taxonomy" id="390850"/>
    <lineage>
        <taxon>Eukaryota</taxon>
        <taxon>Metazoa</taxon>
        <taxon>Ecdysozoa</taxon>
        <taxon>Nematoda</taxon>
        <taxon>Chromadorea</taxon>
        <taxon>Rhabditida</taxon>
        <taxon>Tylenchina</taxon>
        <taxon>Tylenchomorpha</taxon>
        <taxon>Tylenchoidea</taxon>
        <taxon>Meloidogynidae</taxon>
        <taxon>Meloidogyninae</taxon>
        <taxon>Meloidogyne</taxon>
    </lineage>
</organism>
<evidence type="ECO:0000256" key="2">
    <source>
        <dbReference type="SAM" id="MobiDB-lite"/>
    </source>
</evidence>
<reference evidence="3 4" key="1">
    <citation type="submission" date="2020-08" db="EMBL/GenBank/DDBJ databases">
        <authorList>
            <person name="Koutsovoulos G."/>
            <person name="Danchin GJ E."/>
        </authorList>
    </citation>
    <scope>NUCLEOTIDE SEQUENCE [LARGE SCALE GENOMIC DNA]</scope>
</reference>
<feature type="compositionally biased region" description="Polar residues" evidence="2">
    <location>
        <begin position="311"/>
        <end position="324"/>
    </location>
</feature>
<feature type="compositionally biased region" description="Basic and acidic residues" evidence="2">
    <location>
        <begin position="463"/>
        <end position="489"/>
    </location>
</feature>
<feature type="compositionally biased region" description="Basic and acidic residues" evidence="2">
    <location>
        <begin position="443"/>
        <end position="455"/>
    </location>
</feature>
<dbReference type="EMBL" id="CAJEWN010003031">
    <property type="protein sequence ID" value="CAD2206238.1"/>
    <property type="molecule type" value="Genomic_DNA"/>
</dbReference>
<dbReference type="Proteomes" id="UP000580250">
    <property type="component" value="Unassembled WGS sequence"/>
</dbReference>